<evidence type="ECO:0000256" key="1">
    <source>
        <dbReference type="SAM" id="SignalP"/>
    </source>
</evidence>
<evidence type="ECO:0000313" key="3">
    <source>
        <dbReference type="Proteomes" id="UP000032309"/>
    </source>
</evidence>
<keyword evidence="3" id="KW-1185">Reference proteome</keyword>
<evidence type="ECO:0000313" key="2">
    <source>
        <dbReference type="EMBL" id="GAN33436.1"/>
    </source>
</evidence>
<protein>
    <submittedName>
        <fullName evidence="2">Uncharacterized protein</fullName>
    </submittedName>
</protein>
<keyword evidence="1" id="KW-0732">Signal</keyword>
<organism evidence="2 3">
    <name type="scientific">Candidatus Brocadia sinica JPN1</name>
    <dbReference type="NCBI Taxonomy" id="1197129"/>
    <lineage>
        <taxon>Bacteria</taxon>
        <taxon>Pseudomonadati</taxon>
        <taxon>Planctomycetota</taxon>
        <taxon>Candidatus Brocadiia</taxon>
        <taxon>Candidatus Brocadiales</taxon>
        <taxon>Candidatus Brocadiaceae</taxon>
        <taxon>Candidatus Brocadia</taxon>
    </lineage>
</organism>
<gene>
    <name evidence="2" type="ORF">BROSI_A1958</name>
</gene>
<dbReference type="RefSeq" id="WP_052563481.1">
    <property type="nucleotide sequence ID" value="NZ_BAFN01000001.1"/>
</dbReference>
<sequence length="383" mass="42626">MKIRWLPKIVLLTFLAMPGVVYGEGGQQCQPRTVVFFGNGVWNDVEDASESRRKLENRLNTHISGTNLDGIITYELAYNPSNGYLEDLLETFEQDLQTNYSLFWNYLAEWDIMPDFLQDKILAIAKEVDAAVVSANPSVQEHIALYNTYLSEGKMIVLVAHSQGNLYGNIAYLGIDPQYIDGFGMVSVANPDSYVAGGGPYTTINEDFIINSILSALPPNLDNFFGPLNWGDIWGGHNFIKSYMAPGHKAEAKILNDVVSMVNELIPSNTEAVEIVHTYNIFEVVCGNPGTTFITIPQDAYITEIRTYHWCDEGQPAGTHALYNCNSFLMYGPFPGTTDFRSWVSHPNTYVPAGSYEVIDSEPSTWSHTYGGGFVIIKGILCY</sequence>
<dbReference type="Proteomes" id="UP000032309">
    <property type="component" value="Unassembled WGS sequence"/>
</dbReference>
<accession>A0ABQ0JXJ7</accession>
<name>A0ABQ0JXJ7_9BACT</name>
<dbReference type="EMBL" id="BAFN01000001">
    <property type="protein sequence ID" value="GAN33436.1"/>
    <property type="molecule type" value="Genomic_DNA"/>
</dbReference>
<feature type="signal peptide" evidence="1">
    <location>
        <begin position="1"/>
        <end position="23"/>
    </location>
</feature>
<comment type="caution">
    <text evidence="2">The sequence shown here is derived from an EMBL/GenBank/DDBJ whole genome shotgun (WGS) entry which is preliminary data.</text>
</comment>
<proteinExistence type="predicted"/>
<feature type="chain" id="PRO_5046771857" evidence="1">
    <location>
        <begin position="24"/>
        <end position="383"/>
    </location>
</feature>
<reference evidence="3" key="1">
    <citation type="journal article" date="2015" name="Genome Announc.">
        <title>Draft Genome Sequence of an Anaerobic Ammonium-Oxidizing Bacterium, "Candidatus Brocadia sinica".</title>
        <authorList>
            <person name="Oshiki M."/>
            <person name="Shinyako-Hata K."/>
            <person name="Satoh H."/>
            <person name="Okabe S."/>
        </authorList>
    </citation>
    <scope>NUCLEOTIDE SEQUENCE [LARGE SCALE GENOMIC DNA]</scope>
    <source>
        <strain evidence="3">JPN1</strain>
    </source>
</reference>